<feature type="region of interest" description="Disordered" evidence="1">
    <location>
        <begin position="236"/>
        <end position="274"/>
    </location>
</feature>
<accession>T1ASW2</accession>
<feature type="region of interest" description="Disordered" evidence="1">
    <location>
        <begin position="1"/>
        <end position="28"/>
    </location>
</feature>
<name>T1ASW2_9ZZZZ</name>
<dbReference type="EMBL" id="AUZX01011332">
    <property type="protein sequence ID" value="EQD43839.1"/>
    <property type="molecule type" value="Genomic_DNA"/>
</dbReference>
<comment type="caution">
    <text evidence="2">The sequence shown here is derived from an EMBL/GenBank/DDBJ whole genome shotgun (WGS) entry which is preliminary data.</text>
</comment>
<dbReference type="AlphaFoldDB" id="T1ASW2"/>
<sequence length="274" mass="30603">GEGGRRGRARPGTAPRRGDRTEPAWGLGSTLLRRRLDGGRRVLPARRAACPTGGLRTPGPAPHRLPRRWRPLDLESYAPLQPERRGVYRDPGLHARERTRLAGGDAFFGEGTLDAHAWVGPVLQALREQARPAHDALGKLRARSSKQKRELQNAKDYFATNRDRMRYPEFLAQNLPIGSGVVEATCRSLVCQRTKDAGMRWTRLGAQAVLNLRCLHLSHPDRWRGFFARHPLRRTPRLAHSGGHQPRLPSTGTCYHHKSAPHPDGSSPRPTESC</sequence>
<protein>
    <submittedName>
        <fullName evidence="2">Uncharacterized protein</fullName>
    </submittedName>
</protein>
<gene>
    <name evidence="2" type="ORF">B1A_15441</name>
</gene>
<feature type="non-terminal residue" evidence="2">
    <location>
        <position position="1"/>
    </location>
</feature>
<reference evidence="2" key="2">
    <citation type="journal article" date="2014" name="ISME J.">
        <title>Microbial stratification in low pH oxic and suboxic macroscopic growths along an acid mine drainage.</title>
        <authorList>
            <person name="Mendez-Garcia C."/>
            <person name="Mesa V."/>
            <person name="Sprenger R.R."/>
            <person name="Richter M."/>
            <person name="Diez M.S."/>
            <person name="Solano J."/>
            <person name="Bargiela R."/>
            <person name="Golyshina O.V."/>
            <person name="Manteca A."/>
            <person name="Ramos J.L."/>
            <person name="Gallego J.R."/>
            <person name="Llorente I."/>
            <person name="Martins Dos Santos V.A."/>
            <person name="Jensen O.N."/>
            <person name="Pelaez A.I."/>
            <person name="Sanchez J."/>
            <person name="Ferrer M."/>
        </authorList>
    </citation>
    <scope>NUCLEOTIDE SEQUENCE</scope>
</reference>
<evidence type="ECO:0000313" key="2">
    <source>
        <dbReference type="EMBL" id="EQD43839.1"/>
    </source>
</evidence>
<organism evidence="2">
    <name type="scientific">mine drainage metagenome</name>
    <dbReference type="NCBI Taxonomy" id="410659"/>
    <lineage>
        <taxon>unclassified sequences</taxon>
        <taxon>metagenomes</taxon>
        <taxon>ecological metagenomes</taxon>
    </lineage>
</organism>
<reference evidence="2" key="1">
    <citation type="submission" date="2013-08" db="EMBL/GenBank/DDBJ databases">
        <authorList>
            <person name="Mendez C."/>
            <person name="Richter M."/>
            <person name="Ferrer M."/>
            <person name="Sanchez J."/>
        </authorList>
    </citation>
    <scope>NUCLEOTIDE SEQUENCE</scope>
</reference>
<feature type="non-terminal residue" evidence="2">
    <location>
        <position position="274"/>
    </location>
</feature>
<proteinExistence type="predicted"/>
<evidence type="ECO:0000256" key="1">
    <source>
        <dbReference type="SAM" id="MobiDB-lite"/>
    </source>
</evidence>